<keyword evidence="7" id="KW-0862">Zinc</keyword>
<sequence>MSNLFTHLLNERPFLLADGALGTNLFTMGLQTGDAPELWNIDHPDRIADLAQQFIDAGSDILLTNSFGGTRFRLKLHKAEHRVHELNRAAAQILRQKADICDRDIIVAGSMGPTGEIFAPTGTLTYDEAYSAFKEQAEALKDGGVDVLWIETISASEEAKVAYEAAVSTGLPVVYTMSIDTNGRTMMGVTPDELVQLSAKLGTQFDQPPGACGTNCGVGAAEVVAAIMNMKTSAEQHQLDPVLVAKANCGIPEYVDGKIVYSGTPELMASYARMVADAGARIIGGCCGTTPIHIAAMREALDGYQAGDKPELETLEQVLGAISTGAKAQLNGDLSVAGGSASGGQTRRSRRAPRKAQH</sequence>
<feature type="domain" description="Hcy-binding" evidence="9">
    <location>
        <begin position="3"/>
        <end position="301"/>
    </location>
</feature>
<feature type="region of interest" description="Disordered" evidence="8">
    <location>
        <begin position="333"/>
        <end position="358"/>
    </location>
</feature>
<comment type="similarity">
    <text evidence="1">Belongs to the vitamin-B12 dependent methionine synthase family.</text>
</comment>
<dbReference type="GO" id="GO:0008705">
    <property type="term" value="F:methionine synthase activity"/>
    <property type="evidence" value="ECO:0007669"/>
    <property type="project" value="TreeGrafter"/>
</dbReference>
<dbReference type="InterPro" id="IPR050554">
    <property type="entry name" value="Met_Synthase/Corrinoid"/>
</dbReference>
<evidence type="ECO:0000256" key="8">
    <source>
        <dbReference type="SAM" id="MobiDB-lite"/>
    </source>
</evidence>
<dbReference type="SUPFAM" id="SSF82282">
    <property type="entry name" value="Homocysteine S-methyltransferase"/>
    <property type="match status" value="1"/>
</dbReference>
<dbReference type="InterPro" id="IPR036589">
    <property type="entry name" value="HCY_dom_sf"/>
</dbReference>
<evidence type="ECO:0000256" key="3">
    <source>
        <dbReference type="ARBA" id="ARBA00022679"/>
    </source>
</evidence>
<feature type="binding site" evidence="7">
    <location>
        <position position="287"/>
    </location>
    <ligand>
        <name>Zn(2+)</name>
        <dbReference type="ChEBI" id="CHEBI:29105"/>
    </ligand>
</feature>
<evidence type="ECO:0000313" key="11">
    <source>
        <dbReference type="Proteomes" id="UP000267535"/>
    </source>
</evidence>
<evidence type="ECO:0000256" key="5">
    <source>
        <dbReference type="ARBA" id="ARBA00022723"/>
    </source>
</evidence>
<dbReference type="GO" id="GO:0047150">
    <property type="term" value="F:betaine-homocysteine S-methyltransferase activity"/>
    <property type="evidence" value="ECO:0007669"/>
    <property type="project" value="UniProtKB-EC"/>
</dbReference>
<feature type="binding site" evidence="7">
    <location>
        <position position="216"/>
    </location>
    <ligand>
        <name>Zn(2+)</name>
        <dbReference type="ChEBI" id="CHEBI:29105"/>
    </ligand>
</feature>
<dbReference type="OrthoDB" id="9803687at2"/>
<protein>
    <submittedName>
        <fullName evidence="10">Betaine--homocysteine S-methyltransferase</fullName>
        <ecNumber evidence="10">2.1.1.5</ecNumber>
    </submittedName>
</protein>
<keyword evidence="6" id="KW-0170">Cobalt</keyword>
<proteinExistence type="inferred from homology"/>
<evidence type="ECO:0000256" key="6">
    <source>
        <dbReference type="ARBA" id="ARBA00023285"/>
    </source>
</evidence>
<comment type="caution">
    <text evidence="10">The sequence shown here is derived from an EMBL/GenBank/DDBJ whole genome shotgun (WGS) entry which is preliminary data.</text>
</comment>
<keyword evidence="3 7" id="KW-0808">Transferase</keyword>
<dbReference type="AlphaFoldDB" id="A0A3P1SU24"/>
<dbReference type="Pfam" id="PF02574">
    <property type="entry name" value="S-methyl_trans"/>
    <property type="match status" value="1"/>
</dbReference>
<evidence type="ECO:0000256" key="1">
    <source>
        <dbReference type="ARBA" id="ARBA00010398"/>
    </source>
</evidence>
<dbReference type="InterPro" id="IPR003726">
    <property type="entry name" value="HCY_dom"/>
</dbReference>
<organism evidence="10 11">
    <name type="scientific">Amphritea balenae</name>
    <dbReference type="NCBI Taxonomy" id="452629"/>
    <lineage>
        <taxon>Bacteria</taxon>
        <taxon>Pseudomonadati</taxon>
        <taxon>Pseudomonadota</taxon>
        <taxon>Gammaproteobacteria</taxon>
        <taxon>Oceanospirillales</taxon>
        <taxon>Oceanospirillaceae</taxon>
        <taxon>Amphritea</taxon>
    </lineage>
</organism>
<feature type="binding site" evidence="7">
    <location>
        <position position="286"/>
    </location>
    <ligand>
        <name>Zn(2+)</name>
        <dbReference type="ChEBI" id="CHEBI:29105"/>
    </ligand>
</feature>
<keyword evidence="2 7" id="KW-0489">Methyltransferase</keyword>
<dbReference type="PROSITE" id="PS50970">
    <property type="entry name" value="HCY"/>
    <property type="match status" value="1"/>
</dbReference>
<keyword evidence="4" id="KW-0949">S-adenosyl-L-methionine</keyword>
<gene>
    <name evidence="10" type="primary">bmt</name>
    <name evidence="10" type="ORF">EHS89_06420</name>
</gene>
<evidence type="ECO:0000256" key="2">
    <source>
        <dbReference type="ARBA" id="ARBA00022603"/>
    </source>
</evidence>
<dbReference type="PANTHER" id="PTHR45833:SF1">
    <property type="entry name" value="METHIONINE SYNTHASE"/>
    <property type="match status" value="1"/>
</dbReference>
<evidence type="ECO:0000256" key="4">
    <source>
        <dbReference type="ARBA" id="ARBA00022691"/>
    </source>
</evidence>
<evidence type="ECO:0000259" key="9">
    <source>
        <dbReference type="PROSITE" id="PS50970"/>
    </source>
</evidence>
<evidence type="ECO:0000313" key="10">
    <source>
        <dbReference type="EMBL" id="RRD00714.1"/>
    </source>
</evidence>
<dbReference type="Proteomes" id="UP000267535">
    <property type="component" value="Unassembled WGS sequence"/>
</dbReference>
<dbReference type="GO" id="GO:0032259">
    <property type="term" value="P:methylation"/>
    <property type="evidence" value="ECO:0007669"/>
    <property type="project" value="UniProtKB-KW"/>
</dbReference>
<keyword evidence="5 7" id="KW-0479">Metal-binding</keyword>
<dbReference type="GO" id="GO:0005829">
    <property type="term" value="C:cytosol"/>
    <property type="evidence" value="ECO:0007669"/>
    <property type="project" value="TreeGrafter"/>
</dbReference>
<name>A0A3P1SU24_9GAMM</name>
<dbReference type="EMBL" id="RQXV01000002">
    <property type="protein sequence ID" value="RRD00714.1"/>
    <property type="molecule type" value="Genomic_DNA"/>
</dbReference>
<keyword evidence="11" id="KW-1185">Reference proteome</keyword>
<dbReference type="RefSeq" id="WP_124925297.1">
    <property type="nucleotide sequence ID" value="NZ_BMOH01000003.1"/>
</dbReference>
<evidence type="ECO:0000256" key="7">
    <source>
        <dbReference type="PROSITE-ProRule" id="PRU00333"/>
    </source>
</evidence>
<dbReference type="EC" id="2.1.1.5" evidence="10"/>
<dbReference type="NCBIfam" id="NF005718">
    <property type="entry name" value="PRK07534.1"/>
    <property type="match status" value="1"/>
</dbReference>
<feature type="compositionally biased region" description="Basic residues" evidence="8">
    <location>
        <begin position="347"/>
        <end position="358"/>
    </location>
</feature>
<dbReference type="GO" id="GO:0050667">
    <property type="term" value="P:homocysteine metabolic process"/>
    <property type="evidence" value="ECO:0007669"/>
    <property type="project" value="TreeGrafter"/>
</dbReference>
<dbReference type="GO" id="GO:0046653">
    <property type="term" value="P:tetrahydrofolate metabolic process"/>
    <property type="evidence" value="ECO:0007669"/>
    <property type="project" value="TreeGrafter"/>
</dbReference>
<dbReference type="GO" id="GO:0046872">
    <property type="term" value="F:metal ion binding"/>
    <property type="evidence" value="ECO:0007669"/>
    <property type="project" value="UniProtKB-KW"/>
</dbReference>
<comment type="cofactor">
    <cofactor evidence="7">
        <name>Zn(2+)</name>
        <dbReference type="ChEBI" id="CHEBI:29105"/>
    </cofactor>
</comment>
<dbReference type="Gene3D" id="3.20.20.330">
    <property type="entry name" value="Homocysteine-binding-like domain"/>
    <property type="match status" value="1"/>
</dbReference>
<accession>A0A3P1SU24</accession>
<dbReference type="PANTHER" id="PTHR45833">
    <property type="entry name" value="METHIONINE SYNTHASE"/>
    <property type="match status" value="1"/>
</dbReference>
<reference evidence="10 11" key="1">
    <citation type="submission" date="2018-11" db="EMBL/GenBank/DDBJ databases">
        <title>The draft genome sequence of Amphritea balenae JAMM 1525T.</title>
        <authorList>
            <person name="Fang Z."/>
            <person name="Zhang Y."/>
            <person name="Han X."/>
        </authorList>
    </citation>
    <scope>NUCLEOTIDE SEQUENCE [LARGE SCALE GENOMIC DNA]</scope>
    <source>
        <strain evidence="10 11">JAMM 1525</strain>
    </source>
</reference>